<keyword evidence="4" id="KW-1185">Reference proteome</keyword>
<feature type="transmembrane region" description="Helical" evidence="1">
    <location>
        <begin position="21"/>
        <end position="41"/>
    </location>
</feature>
<name>A0ABY3PEG8_9STAP</name>
<dbReference type="PANTHER" id="PTHR34473">
    <property type="entry name" value="UPF0699 TRANSMEMBRANE PROTEIN YDBS"/>
    <property type="match status" value="1"/>
</dbReference>
<dbReference type="Proteomes" id="UP001197626">
    <property type="component" value="Chromosome"/>
</dbReference>
<evidence type="ECO:0000313" key="4">
    <source>
        <dbReference type="Proteomes" id="UP001197626"/>
    </source>
</evidence>
<reference evidence="3 4" key="1">
    <citation type="journal article" date="2022" name="Pathogens">
        <title>Staphylococcus ratti sp. nov. Isolated from a Lab Rat.</title>
        <authorList>
            <person name="Kovarovic V."/>
            <person name="Sedlacek I."/>
            <person name="Petras P."/>
            <person name="Kralova S."/>
            <person name="Maslanova I."/>
            <person name="Svec P."/>
            <person name="Neumann-Schaal M."/>
            <person name="Botka T."/>
            <person name="Gelbicova T."/>
            <person name="Stankova E."/>
            <person name="Doskar J."/>
            <person name="Pantucek R."/>
        </authorList>
    </citation>
    <scope>NUCLEOTIDE SEQUENCE [LARGE SCALE GENOMIC DNA]</scope>
    <source>
        <strain evidence="3 4">CCM 9025</strain>
    </source>
</reference>
<evidence type="ECO:0000256" key="1">
    <source>
        <dbReference type="SAM" id="Phobius"/>
    </source>
</evidence>
<dbReference type="RefSeq" id="WP_229293196.1">
    <property type="nucleotide sequence ID" value="NZ_CP086654.1"/>
</dbReference>
<sequence length="157" mass="18554">MDDSMKKGPITTKKYMIQSQCLHLLIDVWFVVGFLFLAIYFHWPIVWLYVIGGLALLDIAIRTVYPLIAYHFYTYRVSESMIEIRHNIWFKQYDAVKIERIQYLESVSNPLSKRHALKQLRVITAGHEIALPYLKVTEIERIEQHCMSHLVRGEDDV</sequence>
<gene>
    <name evidence="3" type="ORF">LN051_03400</name>
</gene>
<feature type="domain" description="YdbS-like PH" evidence="2">
    <location>
        <begin position="70"/>
        <end position="145"/>
    </location>
</feature>
<feature type="transmembrane region" description="Helical" evidence="1">
    <location>
        <begin position="47"/>
        <end position="73"/>
    </location>
</feature>
<dbReference type="Pfam" id="PF03703">
    <property type="entry name" value="bPH_2"/>
    <property type="match status" value="1"/>
</dbReference>
<dbReference type="PANTHER" id="PTHR34473:SF2">
    <property type="entry name" value="UPF0699 TRANSMEMBRANE PROTEIN YDBT"/>
    <property type="match status" value="1"/>
</dbReference>
<dbReference type="InterPro" id="IPR005182">
    <property type="entry name" value="YdbS-like_PH"/>
</dbReference>
<protein>
    <submittedName>
        <fullName evidence="3">PH domain-containing protein</fullName>
    </submittedName>
</protein>
<evidence type="ECO:0000313" key="3">
    <source>
        <dbReference type="EMBL" id="UEX90716.1"/>
    </source>
</evidence>
<keyword evidence="1" id="KW-0472">Membrane</keyword>
<keyword evidence="1" id="KW-1133">Transmembrane helix</keyword>
<accession>A0ABY3PEG8</accession>
<keyword evidence="1" id="KW-0812">Transmembrane</keyword>
<proteinExistence type="predicted"/>
<dbReference type="EMBL" id="CP086654">
    <property type="protein sequence ID" value="UEX90716.1"/>
    <property type="molecule type" value="Genomic_DNA"/>
</dbReference>
<organism evidence="3 4">
    <name type="scientific">Staphylococcus ratti</name>
    <dbReference type="NCBI Taxonomy" id="2892440"/>
    <lineage>
        <taxon>Bacteria</taxon>
        <taxon>Bacillati</taxon>
        <taxon>Bacillota</taxon>
        <taxon>Bacilli</taxon>
        <taxon>Bacillales</taxon>
        <taxon>Staphylococcaceae</taxon>
        <taxon>Staphylococcus</taxon>
    </lineage>
</organism>
<evidence type="ECO:0000259" key="2">
    <source>
        <dbReference type="Pfam" id="PF03703"/>
    </source>
</evidence>